<feature type="compositionally biased region" description="Polar residues" evidence="1">
    <location>
        <begin position="1"/>
        <end position="11"/>
    </location>
</feature>
<feature type="region of interest" description="Disordered" evidence="1">
    <location>
        <begin position="118"/>
        <end position="236"/>
    </location>
</feature>
<reference evidence="2 3" key="1">
    <citation type="submission" date="2020-01" db="EMBL/GenBank/DDBJ databases">
        <authorList>
            <person name="Palmer J.M."/>
        </authorList>
    </citation>
    <scope>NUCLEOTIDE SEQUENCE [LARGE SCALE GENOMIC DNA]</scope>
    <source>
        <strain evidence="2 3">TWF970</strain>
    </source>
</reference>
<accession>A0A7C8VFA8</accession>
<feature type="region of interest" description="Disordered" evidence="1">
    <location>
        <begin position="290"/>
        <end position="380"/>
    </location>
</feature>
<evidence type="ECO:0000256" key="1">
    <source>
        <dbReference type="SAM" id="MobiDB-lite"/>
    </source>
</evidence>
<sequence length="409" mass="46907">MPSTVKTDSVTESPIENIPSSPPLDDEANITPWSEVCRLVERKKKTRMPKVLTPFAPPTREQVEETPNPMDKYFFSPRPKIVKRKREASEYALQWVNSQEFNDSEQPLVQFAHAVAIEEEGGKPKRQKCNKATISFEEDEGAEDEQSGGEEELDENSQHEGDEQISEEYYEDKDGNEQRVEHDYSEHQDGDDEYDETSDDNDDEDNEESSELLAEIKERGAEEGASSGSSVISNLSDLTENERMYWLFKGKGLSSRYKRENFAQRQGKPDGWLSRTQKFYRPERREELYLRSPCLDRGPKSSGNYRDQDAEWGSSDEELVFVPTPPRQESPAKGLPKGAEEQGEGASETESVPEFILNIARGNARGDAPPKKQENDDDEDNWNFVHKIVSVDENEEWKYEIKVFRNNKE</sequence>
<feature type="compositionally biased region" description="Acidic residues" evidence="1">
    <location>
        <begin position="189"/>
        <end position="210"/>
    </location>
</feature>
<gene>
    <name evidence="2" type="ORF">TWF970_002672</name>
</gene>
<feature type="compositionally biased region" description="Basic and acidic residues" evidence="1">
    <location>
        <begin position="172"/>
        <end position="188"/>
    </location>
</feature>
<proteinExistence type="predicted"/>
<dbReference type="EMBL" id="JAABOJ010000018">
    <property type="protein sequence ID" value="KAF3280452.1"/>
    <property type="molecule type" value="Genomic_DNA"/>
</dbReference>
<feature type="region of interest" description="Disordered" evidence="1">
    <location>
        <begin position="50"/>
        <end position="75"/>
    </location>
</feature>
<comment type="caution">
    <text evidence="2">The sequence shown here is derived from an EMBL/GenBank/DDBJ whole genome shotgun (WGS) entry which is preliminary data.</text>
</comment>
<name>A0A7C8VFA8_ORBOL</name>
<evidence type="ECO:0000313" key="2">
    <source>
        <dbReference type="EMBL" id="KAF3280452.1"/>
    </source>
</evidence>
<feature type="region of interest" description="Disordered" evidence="1">
    <location>
        <begin position="1"/>
        <end position="30"/>
    </location>
</feature>
<dbReference type="AlphaFoldDB" id="A0A7C8VFA8"/>
<organism evidence="2 3">
    <name type="scientific">Orbilia oligospora</name>
    <name type="common">Nematode-trapping fungus</name>
    <name type="synonym">Arthrobotrys oligospora</name>
    <dbReference type="NCBI Taxonomy" id="2813651"/>
    <lineage>
        <taxon>Eukaryota</taxon>
        <taxon>Fungi</taxon>
        <taxon>Dikarya</taxon>
        <taxon>Ascomycota</taxon>
        <taxon>Pezizomycotina</taxon>
        <taxon>Orbiliomycetes</taxon>
        <taxon>Orbiliales</taxon>
        <taxon>Orbiliaceae</taxon>
        <taxon>Orbilia</taxon>
    </lineage>
</organism>
<evidence type="ECO:0000313" key="3">
    <source>
        <dbReference type="Proteomes" id="UP000474640"/>
    </source>
</evidence>
<protein>
    <submittedName>
        <fullName evidence="2">Uncharacterized protein</fullName>
    </submittedName>
</protein>
<dbReference type="OrthoDB" id="5405514at2759"/>
<dbReference type="Proteomes" id="UP000474640">
    <property type="component" value="Unassembled WGS sequence"/>
</dbReference>
<feature type="compositionally biased region" description="Acidic residues" evidence="1">
    <location>
        <begin position="136"/>
        <end position="155"/>
    </location>
</feature>